<reference evidence="2 3" key="1">
    <citation type="submission" date="2020-04" db="EMBL/GenBank/DDBJ databases">
        <title>Genomic insights into acetone-butanol-ethanol (ABE) fermentation by sequencing solventogenic clostridia strains.</title>
        <authorList>
            <person name="Brown S."/>
        </authorList>
    </citation>
    <scope>NUCLEOTIDE SEQUENCE [LARGE SCALE GENOMIC DNA]</scope>
    <source>
        <strain evidence="2 3">DJ011</strain>
    </source>
</reference>
<keyword evidence="3" id="KW-1185">Reference proteome</keyword>
<gene>
    <name evidence="2" type="ORF">HGG79_17015</name>
</gene>
<dbReference type="Proteomes" id="UP000563151">
    <property type="component" value="Unassembled WGS sequence"/>
</dbReference>
<proteinExistence type="predicted"/>
<protein>
    <recommendedName>
        <fullName evidence="4">Rhoptry protein</fullName>
    </recommendedName>
</protein>
<evidence type="ECO:0000313" key="3">
    <source>
        <dbReference type="Proteomes" id="UP000563151"/>
    </source>
</evidence>
<name>A0A923ECJ5_CLOTT</name>
<evidence type="ECO:0000313" key="2">
    <source>
        <dbReference type="EMBL" id="MBC2399457.1"/>
    </source>
</evidence>
<comment type="caution">
    <text evidence="2">The sequence shown here is derived from an EMBL/GenBank/DDBJ whole genome shotgun (WGS) entry which is preliminary data.</text>
</comment>
<evidence type="ECO:0000256" key="1">
    <source>
        <dbReference type="SAM" id="MobiDB-lite"/>
    </source>
</evidence>
<dbReference type="EMBL" id="JAAZWO010000028">
    <property type="protein sequence ID" value="MBC2399457.1"/>
    <property type="molecule type" value="Genomic_DNA"/>
</dbReference>
<organism evidence="2 3">
    <name type="scientific">Clostridium tetanomorphum</name>
    <dbReference type="NCBI Taxonomy" id="1553"/>
    <lineage>
        <taxon>Bacteria</taxon>
        <taxon>Bacillati</taxon>
        <taxon>Bacillota</taxon>
        <taxon>Clostridia</taxon>
        <taxon>Eubacteriales</taxon>
        <taxon>Clostridiaceae</taxon>
        <taxon>Clostridium</taxon>
    </lineage>
</organism>
<dbReference type="AlphaFoldDB" id="A0A923ECJ5"/>
<feature type="region of interest" description="Disordered" evidence="1">
    <location>
        <begin position="258"/>
        <end position="279"/>
    </location>
</feature>
<accession>A0A923ECJ5</accession>
<evidence type="ECO:0008006" key="4">
    <source>
        <dbReference type="Google" id="ProtNLM"/>
    </source>
</evidence>
<sequence length="567" mass="65283">MAGIFNINNAYNLNSKRITNKLSFQVGEVFLARMISLDEGKGEVLLRLLDGWQFSAKLKNPLEFSLEGLIKFEVDGFEEGQLQLTILNNKSSEEKLTQDSIENILKGENISVSKEDYVLLEKMVKHNIQLTKENISEVKTLINFINKIAKDPLEEEAFINKYIESRGINLNSDKGREVENILKGFFSQLKELDEDSILTLLENNIDLTEDNIKSFNKVFKEPMSIYKSLEKIQDEWNKSNYEKNLQSERHDTLNKETLQQNKQSVNRDDNKNISNKDMNSKDIINKDTMQEYNKNNTLPLGKNIEETSENFPEKVLKNEEEGLQLNKDTVNEEKVSLKTSQKAETNDIEKNNSTINKNIVENKENQSKDTISKKEIIIKNNIEDLADGIKDKINDKVKEMKDTISNLLTNKSSAKGEAYEKVIQLLKGEVNNFKVFNNISDGYYYMDLPVNINKEDYQCKLIIKDERKKGKKIDRRNVKIATSVTTINMGVVDAFISINNMNMNVDIKCKEQWVKILDKGKDRILKALSDIGYNVYVKVEEKSEDLDIVNCREFFNDENIGAINVKV</sequence>
<dbReference type="RefSeq" id="WP_035145004.1">
    <property type="nucleotide sequence ID" value="NZ_JAAZWO010000028.1"/>
</dbReference>